<dbReference type="Pfam" id="PF13630">
    <property type="entry name" value="SdpI"/>
    <property type="match status" value="1"/>
</dbReference>
<evidence type="ECO:0000256" key="1">
    <source>
        <dbReference type="SAM" id="Phobius"/>
    </source>
</evidence>
<dbReference type="EMBL" id="CP010994">
    <property type="protein sequence ID" value="AMN35318.1"/>
    <property type="molecule type" value="Genomic_DNA"/>
</dbReference>
<dbReference type="OrthoDB" id="3173919at2"/>
<dbReference type="Proteomes" id="UP000070260">
    <property type="component" value="Chromosome"/>
</dbReference>
<keyword evidence="1" id="KW-0812">Transmembrane</keyword>
<dbReference type="PATRIC" id="fig|1502.177.peg.1209"/>
<dbReference type="AlphaFoldDB" id="A0A127EHA7"/>
<feature type="transmembrane region" description="Helical" evidence="1">
    <location>
        <begin position="52"/>
        <end position="75"/>
    </location>
</feature>
<dbReference type="InterPro" id="IPR025962">
    <property type="entry name" value="SdpI/YhfL"/>
</dbReference>
<evidence type="ECO:0000313" key="2">
    <source>
        <dbReference type="EMBL" id="AMN35318.1"/>
    </source>
</evidence>
<keyword evidence="1" id="KW-1133">Transmembrane helix</keyword>
<proteinExistence type="predicted"/>
<dbReference type="RefSeq" id="WP_061427313.1">
    <property type="nucleotide sequence ID" value="NZ_CABPRK010000001.1"/>
</dbReference>
<accession>A0A127EHA7</accession>
<organism evidence="2 3">
    <name type="scientific">Clostridium perfringens</name>
    <dbReference type="NCBI Taxonomy" id="1502"/>
    <lineage>
        <taxon>Bacteria</taxon>
        <taxon>Bacillati</taxon>
        <taxon>Bacillota</taxon>
        <taxon>Clostridia</taxon>
        <taxon>Eubacteriales</taxon>
        <taxon>Clostridiaceae</taxon>
        <taxon>Clostridium</taxon>
    </lineage>
</organism>
<feature type="transmembrane region" description="Helical" evidence="1">
    <location>
        <begin position="81"/>
        <end position="102"/>
    </location>
</feature>
<reference evidence="2 3" key="1">
    <citation type="journal article" date="2016" name="PLoS ONE">
        <title>Plasmid Characterization and Chromosome Analysis of Two netF+ Clostridium perfringens Isolates Associated with Foal and Canine Necrotizing Enteritis.</title>
        <authorList>
            <person name="Mehdizadeh Gohari I."/>
            <person name="Kropinski A.M."/>
            <person name="Weese S.J."/>
            <person name="Parreira V.R."/>
            <person name="Whitehead A.E."/>
            <person name="Boerlin P."/>
            <person name="Prescott J.F."/>
        </authorList>
    </citation>
    <scope>NUCLEOTIDE SEQUENCE [LARGE SCALE GENOMIC DNA]</scope>
    <source>
        <strain evidence="2 3">JP838</strain>
    </source>
</reference>
<sequence>MVIIFMGIVMFIIGLICKKLHDDYEEYPNLFVGYKLKYAMRNEETWEEANNYILKPCIGVFIFSIIFTLIIRFFNLKISDIWYILVGILILVSPIICTEIHIRRFNKIKEI</sequence>
<evidence type="ECO:0000313" key="3">
    <source>
        <dbReference type="Proteomes" id="UP000070260"/>
    </source>
</evidence>
<keyword evidence="1" id="KW-0472">Membrane</keyword>
<protein>
    <submittedName>
        <fullName evidence="2">Uncharacterized protein</fullName>
    </submittedName>
</protein>
<gene>
    <name evidence="2" type="ORF">JFP838_05990</name>
</gene>
<name>A0A127EHA7_CLOPF</name>